<organism evidence="1 2">
    <name type="scientific">Acidisarcina polymorpha</name>
    <dbReference type="NCBI Taxonomy" id="2211140"/>
    <lineage>
        <taxon>Bacteria</taxon>
        <taxon>Pseudomonadati</taxon>
        <taxon>Acidobacteriota</taxon>
        <taxon>Terriglobia</taxon>
        <taxon>Terriglobales</taxon>
        <taxon>Acidobacteriaceae</taxon>
        <taxon>Acidisarcina</taxon>
    </lineage>
</organism>
<accession>A0A2Z5G227</accession>
<name>A0A2Z5G227_9BACT</name>
<dbReference type="KEGG" id="abas:ACPOL_3860"/>
<proteinExistence type="predicted"/>
<keyword evidence="2" id="KW-1185">Reference proteome</keyword>
<evidence type="ECO:0000313" key="2">
    <source>
        <dbReference type="Proteomes" id="UP000253606"/>
    </source>
</evidence>
<dbReference type="Proteomes" id="UP000253606">
    <property type="component" value="Chromosome"/>
</dbReference>
<reference evidence="1 2" key="1">
    <citation type="journal article" date="2018" name="Front. Microbiol.">
        <title>Hydrolytic Capabilities as a Key to Environmental Success: Chitinolytic and Cellulolytic Acidobacteria From Acidic Sub-arctic Soils and Boreal Peatlands.</title>
        <authorList>
            <person name="Belova S.E."/>
            <person name="Ravin N.V."/>
            <person name="Pankratov T.A."/>
            <person name="Rakitin A.L."/>
            <person name="Ivanova A.A."/>
            <person name="Beletsky A.V."/>
            <person name="Mardanov A.V."/>
            <person name="Sinninghe Damste J.S."/>
            <person name="Dedysh S.N."/>
        </authorList>
    </citation>
    <scope>NUCLEOTIDE SEQUENCE [LARGE SCALE GENOMIC DNA]</scope>
    <source>
        <strain evidence="1 2">SBC82</strain>
    </source>
</reference>
<protein>
    <submittedName>
        <fullName evidence="1">Uncharacterized protein</fullName>
    </submittedName>
</protein>
<sequence>MDTTISLPAALELLYFSFRMLAGAQAPQSSLLEIRPCGTQRFPFACQPKYT</sequence>
<evidence type="ECO:0000313" key="1">
    <source>
        <dbReference type="EMBL" id="AXC13139.1"/>
    </source>
</evidence>
<gene>
    <name evidence="1" type="ORF">ACPOL_3860</name>
</gene>
<dbReference type="AlphaFoldDB" id="A0A2Z5G227"/>
<dbReference type="EMBL" id="CP030840">
    <property type="protein sequence ID" value="AXC13139.1"/>
    <property type="molecule type" value="Genomic_DNA"/>
</dbReference>